<feature type="binding site" evidence="11">
    <location>
        <position position="262"/>
    </location>
    <ligand>
        <name>L-histidine</name>
        <dbReference type="ChEBI" id="CHEBI:57595"/>
    </ligand>
</feature>
<dbReference type="GO" id="GO:0006427">
    <property type="term" value="P:histidyl-tRNA aminoacylation"/>
    <property type="evidence" value="ECO:0007669"/>
    <property type="project" value="UniProtKB-UniRule"/>
</dbReference>
<dbReference type="Gene3D" id="3.30.930.10">
    <property type="entry name" value="Bira Bifunctional Protein, Domain 2"/>
    <property type="match status" value="1"/>
</dbReference>
<keyword evidence="3 10" id="KW-0963">Cytoplasm</keyword>
<feature type="binding site" evidence="11">
    <location>
        <position position="116"/>
    </location>
    <ligand>
        <name>L-histidine</name>
        <dbReference type="ChEBI" id="CHEBI:57595"/>
    </ligand>
</feature>
<keyword evidence="7 10" id="KW-0648">Protein biosynthesis</keyword>
<dbReference type="CDD" id="cd00773">
    <property type="entry name" value="HisRS-like_core"/>
    <property type="match status" value="1"/>
</dbReference>
<dbReference type="Pfam" id="PF03129">
    <property type="entry name" value="HGTP_anticodon"/>
    <property type="match status" value="1"/>
</dbReference>
<dbReference type="CDD" id="cd00859">
    <property type="entry name" value="HisRS_anticodon"/>
    <property type="match status" value="1"/>
</dbReference>
<comment type="similarity">
    <text evidence="1 10">Belongs to the class-II aminoacyl-tRNA synthetase family.</text>
</comment>
<reference evidence="13" key="1">
    <citation type="submission" date="2020-03" db="EMBL/GenBank/DDBJ databases">
        <title>Genome of Pelagibius litoralis DSM 21314T.</title>
        <authorList>
            <person name="Wang G."/>
        </authorList>
    </citation>
    <scope>NUCLEOTIDE SEQUENCE</scope>
    <source>
        <strain evidence="13">DSM 21314</strain>
    </source>
</reference>
<name>A0A967F2G7_9PROT</name>
<feature type="domain" description="Aminoacyl-transfer RNA synthetases class-II family profile" evidence="12">
    <location>
        <begin position="29"/>
        <end position="333"/>
    </location>
</feature>
<comment type="catalytic activity">
    <reaction evidence="9 10">
        <text>tRNA(His) + L-histidine + ATP = L-histidyl-tRNA(His) + AMP + diphosphate + H(+)</text>
        <dbReference type="Rhea" id="RHEA:17313"/>
        <dbReference type="Rhea" id="RHEA-COMP:9665"/>
        <dbReference type="Rhea" id="RHEA-COMP:9689"/>
        <dbReference type="ChEBI" id="CHEBI:15378"/>
        <dbReference type="ChEBI" id="CHEBI:30616"/>
        <dbReference type="ChEBI" id="CHEBI:33019"/>
        <dbReference type="ChEBI" id="CHEBI:57595"/>
        <dbReference type="ChEBI" id="CHEBI:78442"/>
        <dbReference type="ChEBI" id="CHEBI:78527"/>
        <dbReference type="ChEBI" id="CHEBI:456215"/>
        <dbReference type="EC" id="6.1.1.21"/>
    </reaction>
</comment>
<gene>
    <name evidence="10" type="primary">hisS</name>
    <name evidence="13" type="ORF">HBA54_25050</name>
</gene>
<dbReference type="NCBIfam" id="TIGR00442">
    <property type="entry name" value="hisS"/>
    <property type="match status" value="1"/>
</dbReference>
<dbReference type="Pfam" id="PF13393">
    <property type="entry name" value="tRNA-synt_His"/>
    <property type="match status" value="1"/>
</dbReference>
<dbReference type="PANTHER" id="PTHR43707">
    <property type="entry name" value="HISTIDYL-TRNA SYNTHETASE"/>
    <property type="match status" value="1"/>
</dbReference>
<dbReference type="HAMAP" id="MF_00127">
    <property type="entry name" value="His_tRNA_synth"/>
    <property type="match status" value="1"/>
</dbReference>
<keyword evidence="8 10" id="KW-0030">Aminoacyl-tRNA synthetase</keyword>
<dbReference type="GO" id="GO:0005524">
    <property type="term" value="F:ATP binding"/>
    <property type="evidence" value="ECO:0007669"/>
    <property type="project" value="UniProtKB-UniRule"/>
</dbReference>
<evidence type="ECO:0000256" key="8">
    <source>
        <dbReference type="ARBA" id="ARBA00023146"/>
    </source>
</evidence>
<keyword evidence="14" id="KW-1185">Reference proteome</keyword>
<evidence type="ECO:0000256" key="5">
    <source>
        <dbReference type="ARBA" id="ARBA00022741"/>
    </source>
</evidence>
<dbReference type="InterPro" id="IPR006195">
    <property type="entry name" value="aa-tRNA-synth_II"/>
</dbReference>
<feature type="binding site" evidence="11">
    <location>
        <position position="134"/>
    </location>
    <ligand>
        <name>L-histidine</name>
        <dbReference type="ChEBI" id="CHEBI:57595"/>
    </ligand>
</feature>
<dbReference type="InterPro" id="IPR036621">
    <property type="entry name" value="Anticodon-bd_dom_sf"/>
</dbReference>
<dbReference type="EC" id="6.1.1.21" evidence="10"/>
<dbReference type="InterPro" id="IPR004154">
    <property type="entry name" value="Anticodon-bd"/>
</dbReference>
<evidence type="ECO:0000256" key="1">
    <source>
        <dbReference type="ARBA" id="ARBA00008226"/>
    </source>
</evidence>
<dbReference type="GO" id="GO:0004821">
    <property type="term" value="F:histidine-tRNA ligase activity"/>
    <property type="evidence" value="ECO:0007669"/>
    <property type="project" value="UniProtKB-UniRule"/>
</dbReference>
<dbReference type="InterPro" id="IPR041715">
    <property type="entry name" value="HisRS-like_core"/>
</dbReference>
<protein>
    <recommendedName>
        <fullName evidence="10">Histidine--tRNA ligase</fullName>
        <ecNumber evidence="10">6.1.1.21</ecNumber>
    </recommendedName>
    <alternativeName>
        <fullName evidence="10">Histidyl-tRNA synthetase</fullName>
        <shortName evidence="10">HisRS</shortName>
    </alternativeName>
</protein>
<dbReference type="GO" id="GO:0005737">
    <property type="term" value="C:cytoplasm"/>
    <property type="evidence" value="ECO:0007669"/>
    <property type="project" value="UniProtKB-SubCell"/>
</dbReference>
<evidence type="ECO:0000256" key="7">
    <source>
        <dbReference type="ARBA" id="ARBA00022917"/>
    </source>
</evidence>
<evidence type="ECO:0000256" key="9">
    <source>
        <dbReference type="ARBA" id="ARBA00047639"/>
    </source>
</evidence>
<comment type="subunit">
    <text evidence="2 10">Homodimer.</text>
</comment>
<dbReference type="Proteomes" id="UP000761264">
    <property type="component" value="Unassembled WGS sequence"/>
</dbReference>
<dbReference type="SUPFAM" id="SSF52954">
    <property type="entry name" value="Class II aaRS ABD-related"/>
    <property type="match status" value="1"/>
</dbReference>
<dbReference type="InterPro" id="IPR015807">
    <property type="entry name" value="His-tRNA-ligase"/>
</dbReference>
<evidence type="ECO:0000256" key="4">
    <source>
        <dbReference type="ARBA" id="ARBA00022598"/>
    </source>
</evidence>
<keyword evidence="6 10" id="KW-0067">ATP-binding</keyword>
<dbReference type="RefSeq" id="WP_167230183.1">
    <property type="nucleotide sequence ID" value="NZ_JAAQPH010000027.1"/>
</dbReference>
<feature type="binding site" evidence="11">
    <location>
        <position position="130"/>
    </location>
    <ligand>
        <name>L-histidine</name>
        <dbReference type="ChEBI" id="CHEBI:57595"/>
    </ligand>
</feature>
<dbReference type="InterPro" id="IPR033656">
    <property type="entry name" value="HisRS_anticodon"/>
</dbReference>
<dbReference type="EMBL" id="JAAQPH010000027">
    <property type="protein sequence ID" value="NIA71870.1"/>
    <property type="molecule type" value="Genomic_DNA"/>
</dbReference>
<keyword evidence="5 10" id="KW-0547">Nucleotide-binding</keyword>
<sequence>MSSLQPVRGTHDLLPEAMRRHRAVVETARLIAQRYGFQEMATPIFEFTEVFKRTLGDASDIVTKEMYTFVAGGRADEKDSLTLRPENTAGVARAFISGGLAQQVPVKAFYAGPMFRHERPQKGRQRQFHQIGVELIGVPQPQADIEVIACGAHILEELGLSDAVVLELNTLGDPASRSAYRAALVDYFSGHIDSLSEDSRNRLERNPLRILDSKDEGDQRLVVEAPLFGDYLNPESVDFFAAVREGLDSLGIAYRLNPRLVRGLDYYSHTAFEFTTDRLGAQSAVMAGGRYDGLIKTMGGPPTPGVGWAAGIERLAMLSEREEPAPRPIVVVPVSEAVATTALKLTQQLRHDGFSVELGYSGNLKRRLQRANKLNARAALLLGEDELASQSTTLRDLDSGEQELVSLSSLTERLSRLA</sequence>
<dbReference type="SUPFAM" id="SSF55681">
    <property type="entry name" value="Class II aaRS and biotin synthetases"/>
    <property type="match status" value="1"/>
</dbReference>
<proteinExistence type="inferred from homology"/>
<accession>A0A967F2G7</accession>
<dbReference type="PANTHER" id="PTHR43707:SF1">
    <property type="entry name" value="HISTIDINE--TRNA LIGASE, MITOCHONDRIAL-RELATED"/>
    <property type="match status" value="1"/>
</dbReference>
<organism evidence="13 14">
    <name type="scientific">Pelagibius litoralis</name>
    <dbReference type="NCBI Taxonomy" id="374515"/>
    <lineage>
        <taxon>Bacteria</taxon>
        <taxon>Pseudomonadati</taxon>
        <taxon>Pseudomonadota</taxon>
        <taxon>Alphaproteobacteria</taxon>
        <taxon>Rhodospirillales</taxon>
        <taxon>Rhodovibrionaceae</taxon>
        <taxon>Pelagibius</taxon>
    </lineage>
</organism>
<dbReference type="Gene3D" id="3.40.50.800">
    <property type="entry name" value="Anticodon-binding domain"/>
    <property type="match status" value="1"/>
</dbReference>
<evidence type="ECO:0000313" key="13">
    <source>
        <dbReference type="EMBL" id="NIA71870.1"/>
    </source>
</evidence>
<evidence type="ECO:0000313" key="14">
    <source>
        <dbReference type="Proteomes" id="UP000761264"/>
    </source>
</evidence>
<evidence type="ECO:0000256" key="2">
    <source>
        <dbReference type="ARBA" id="ARBA00011738"/>
    </source>
</evidence>
<dbReference type="PIRSF" id="PIRSF001549">
    <property type="entry name" value="His-tRNA_synth"/>
    <property type="match status" value="1"/>
</dbReference>
<evidence type="ECO:0000256" key="11">
    <source>
        <dbReference type="PIRSR" id="PIRSR001549-1"/>
    </source>
</evidence>
<feature type="binding site" evidence="11">
    <location>
        <begin position="266"/>
        <end position="267"/>
    </location>
    <ligand>
        <name>L-histidine</name>
        <dbReference type="ChEBI" id="CHEBI:57595"/>
    </ligand>
</feature>
<comment type="subcellular location">
    <subcellularLocation>
        <location evidence="10">Cytoplasm</location>
    </subcellularLocation>
</comment>
<feature type="binding site" evidence="11">
    <location>
        <begin position="86"/>
        <end position="88"/>
    </location>
    <ligand>
        <name>L-histidine</name>
        <dbReference type="ChEBI" id="CHEBI:57595"/>
    </ligand>
</feature>
<comment type="caution">
    <text evidence="13">The sequence shown here is derived from an EMBL/GenBank/DDBJ whole genome shotgun (WGS) entry which is preliminary data.</text>
</comment>
<evidence type="ECO:0000256" key="6">
    <source>
        <dbReference type="ARBA" id="ARBA00022840"/>
    </source>
</evidence>
<evidence type="ECO:0000256" key="3">
    <source>
        <dbReference type="ARBA" id="ARBA00022490"/>
    </source>
</evidence>
<dbReference type="InterPro" id="IPR045864">
    <property type="entry name" value="aa-tRNA-synth_II/BPL/LPL"/>
</dbReference>
<dbReference type="InterPro" id="IPR004516">
    <property type="entry name" value="HisRS/HisZ"/>
</dbReference>
<keyword evidence="4 10" id="KW-0436">Ligase</keyword>
<dbReference type="PROSITE" id="PS50862">
    <property type="entry name" value="AA_TRNA_LIGASE_II"/>
    <property type="match status" value="1"/>
</dbReference>
<dbReference type="AlphaFoldDB" id="A0A967F2G7"/>
<evidence type="ECO:0000256" key="10">
    <source>
        <dbReference type="HAMAP-Rule" id="MF_00127"/>
    </source>
</evidence>
<evidence type="ECO:0000259" key="12">
    <source>
        <dbReference type="PROSITE" id="PS50862"/>
    </source>
</evidence>